<dbReference type="OrthoDB" id="49172at2759"/>
<keyword evidence="3" id="KW-0472">Membrane</keyword>
<protein>
    <submittedName>
        <fullName evidence="5">Uncharacterized protein</fullName>
    </submittedName>
</protein>
<evidence type="ECO:0000256" key="2">
    <source>
        <dbReference type="SAM" id="MobiDB-lite"/>
    </source>
</evidence>
<dbReference type="Proteomes" id="UP001153069">
    <property type="component" value="Unassembled WGS sequence"/>
</dbReference>
<evidence type="ECO:0000256" key="3">
    <source>
        <dbReference type="SAM" id="Phobius"/>
    </source>
</evidence>
<keyword evidence="1" id="KW-0175">Coiled coil</keyword>
<feature type="region of interest" description="Disordered" evidence="2">
    <location>
        <begin position="68"/>
        <end position="92"/>
    </location>
</feature>
<name>A0A9N8DMK1_9STRA</name>
<keyword evidence="3" id="KW-1133">Transmembrane helix</keyword>
<gene>
    <name evidence="5" type="ORF">SEMRO_243_G096840.1</name>
</gene>
<sequence>MTRPCRCFAVGVLLLACLPSSAFIVPTRTPIRLGRKHPIPSTVLRRYYQNGNGADVPPKIILPAEDKDDKTVPVHTPPPAAESQLIQQPPKTEPQDRAIVLPPFVAAGKKDKSGASKNVLSRVKARIRKLRPATKFRVGLGLAALVSLSLTSLFRARWLSLVTRWVSHRGFQGLSALGRTIAFAWGALVAYPRLLDRRAAERKQRDREKALDRRRNELYQLAAEVSRLRQELSSIDAEIRSFRREVISLKALASSSVNASSEDSNGIQEAITAEMAHLAQLRSDTQAALSAARQTWAEARASSPPDAWPGSVPPLLSSRK</sequence>
<dbReference type="AlphaFoldDB" id="A0A9N8DMK1"/>
<keyword evidence="4" id="KW-0732">Signal</keyword>
<organism evidence="5 6">
    <name type="scientific">Seminavis robusta</name>
    <dbReference type="NCBI Taxonomy" id="568900"/>
    <lineage>
        <taxon>Eukaryota</taxon>
        <taxon>Sar</taxon>
        <taxon>Stramenopiles</taxon>
        <taxon>Ochrophyta</taxon>
        <taxon>Bacillariophyta</taxon>
        <taxon>Bacillariophyceae</taxon>
        <taxon>Bacillariophycidae</taxon>
        <taxon>Naviculales</taxon>
        <taxon>Naviculaceae</taxon>
        <taxon>Seminavis</taxon>
    </lineage>
</organism>
<keyword evidence="3" id="KW-0812">Transmembrane</keyword>
<feature type="signal peptide" evidence="4">
    <location>
        <begin position="1"/>
        <end position="22"/>
    </location>
</feature>
<evidence type="ECO:0000256" key="1">
    <source>
        <dbReference type="SAM" id="Coils"/>
    </source>
</evidence>
<dbReference type="PROSITE" id="PS51257">
    <property type="entry name" value="PROKAR_LIPOPROTEIN"/>
    <property type="match status" value="1"/>
</dbReference>
<feature type="transmembrane region" description="Helical" evidence="3">
    <location>
        <begin position="176"/>
        <end position="195"/>
    </location>
</feature>
<feature type="coiled-coil region" evidence="1">
    <location>
        <begin position="211"/>
        <end position="245"/>
    </location>
</feature>
<keyword evidence="6" id="KW-1185">Reference proteome</keyword>
<evidence type="ECO:0000313" key="6">
    <source>
        <dbReference type="Proteomes" id="UP001153069"/>
    </source>
</evidence>
<feature type="region of interest" description="Disordered" evidence="2">
    <location>
        <begin position="292"/>
        <end position="320"/>
    </location>
</feature>
<evidence type="ECO:0000313" key="5">
    <source>
        <dbReference type="EMBL" id="CAB9505773.1"/>
    </source>
</evidence>
<feature type="chain" id="PRO_5040274430" evidence="4">
    <location>
        <begin position="23"/>
        <end position="320"/>
    </location>
</feature>
<feature type="transmembrane region" description="Helical" evidence="3">
    <location>
        <begin position="136"/>
        <end position="156"/>
    </location>
</feature>
<comment type="caution">
    <text evidence="5">The sequence shown here is derived from an EMBL/GenBank/DDBJ whole genome shotgun (WGS) entry which is preliminary data.</text>
</comment>
<proteinExistence type="predicted"/>
<dbReference type="EMBL" id="CAICTM010000242">
    <property type="protein sequence ID" value="CAB9505773.1"/>
    <property type="molecule type" value="Genomic_DNA"/>
</dbReference>
<reference evidence="5" key="1">
    <citation type="submission" date="2020-06" db="EMBL/GenBank/DDBJ databases">
        <authorList>
            <consortium name="Plant Systems Biology data submission"/>
        </authorList>
    </citation>
    <scope>NUCLEOTIDE SEQUENCE</scope>
    <source>
        <strain evidence="5">D6</strain>
    </source>
</reference>
<evidence type="ECO:0000256" key="4">
    <source>
        <dbReference type="SAM" id="SignalP"/>
    </source>
</evidence>
<accession>A0A9N8DMK1</accession>